<dbReference type="RefSeq" id="WP_086605941.1">
    <property type="nucleotide sequence ID" value="NZ_NGFN01000579.1"/>
</dbReference>
<evidence type="ECO:0000313" key="3">
    <source>
        <dbReference type="Proteomes" id="UP000195105"/>
    </source>
</evidence>
<dbReference type="EMBL" id="NGFN01000579">
    <property type="protein sequence ID" value="OUC84906.1"/>
    <property type="molecule type" value="Genomic_DNA"/>
</dbReference>
<evidence type="ECO:0000313" key="2">
    <source>
        <dbReference type="EMBL" id="OUC84906.1"/>
    </source>
</evidence>
<feature type="transmembrane region" description="Helical" evidence="1">
    <location>
        <begin position="125"/>
        <end position="147"/>
    </location>
</feature>
<gene>
    <name evidence="2" type="ORF">CA983_42155</name>
</gene>
<name>A0A243QS42_9ACTN</name>
<dbReference type="Proteomes" id="UP000195105">
    <property type="component" value="Unassembled WGS sequence"/>
</dbReference>
<feature type="transmembrane region" description="Helical" evidence="1">
    <location>
        <begin position="91"/>
        <end position="113"/>
    </location>
</feature>
<keyword evidence="3" id="KW-1185">Reference proteome</keyword>
<comment type="caution">
    <text evidence="2">The sequence shown here is derived from an EMBL/GenBank/DDBJ whole genome shotgun (WGS) entry which is preliminary data.</text>
</comment>
<evidence type="ECO:0000256" key="1">
    <source>
        <dbReference type="SAM" id="Phobius"/>
    </source>
</evidence>
<feature type="transmembrane region" description="Helical" evidence="1">
    <location>
        <begin position="42"/>
        <end position="66"/>
    </location>
</feature>
<keyword evidence="1" id="KW-0472">Membrane</keyword>
<reference evidence="2 3" key="1">
    <citation type="submission" date="2017-05" db="EMBL/GenBank/DDBJ databases">
        <title>Biotechnological potential of actinobacteria isolated from South African environments.</title>
        <authorList>
            <person name="Le Roes-Hill M."/>
            <person name="Prins A."/>
            <person name="Durrell K.A."/>
        </authorList>
    </citation>
    <scope>NUCLEOTIDE SEQUENCE [LARGE SCALE GENOMIC DNA]</scope>
    <source>
        <strain evidence="2 3">HMC13</strain>
    </source>
</reference>
<accession>A0A243QS42</accession>
<keyword evidence="1" id="KW-1133">Transmembrane helix</keyword>
<feature type="transmembrane region" description="Helical" evidence="1">
    <location>
        <begin position="6"/>
        <end position="21"/>
    </location>
</feature>
<dbReference type="AlphaFoldDB" id="A0A243QS42"/>
<protein>
    <submittedName>
        <fullName evidence="2">Uncharacterized protein</fullName>
    </submittedName>
</protein>
<sequence>MNVAVNLGGVAVGLAILWLNFRKWWKGNRDPKELIPYGAGSALGSLATICVGGALGWGAAGIAGLFSSVGSKGVETTTGTSGAATVPTGRMGVLTSEGGVITCLILVGVVVLYKSSTKLEKRRIVGGFITFAILGFLPGVAALLGWWPDSVNWAGAKALEVLSRGADAL</sequence>
<keyword evidence="1" id="KW-0812">Transmembrane</keyword>
<proteinExistence type="predicted"/>
<organism evidence="2 3">
    <name type="scientific">Streptomyces swartbergensis</name>
    <dbReference type="NCBI Taxonomy" id="487165"/>
    <lineage>
        <taxon>Bacteria</taxon>
        <taxon>Bacillati</taxon>
        <taxon>Actinomycetota</taxon>
        <taxon>Actinomycetes</taxon>
        <taxon>Kitasatosporales</taxon>
        <taxon>Streptomycetaceae</taxon>
        <taxon>Streptomyces</taxon>
    </lineage>
</organism>